<dbReference type="EMBL" id="JAAAXW010000152">
    <property type="protein sequence ID" value="KAF9541916.1"/>
    <property type="molecule type" value="Genomic_DNA"/>
</dbReference>
<feature type="region of interest" description="Disordered" evidence="1">
    <location>
        <begin position="605"/>
        <end position="635"/>
    </location>
</feature>
<feature type="region of interest" description="Disordered" evidence="1">
    <location>
        <begin position="699"/>
        <end position="723"/>
    </location>
</feature>
<feature type="region of interest" description="Disordered" evidence="1">
    <location>
        <begin position="876"/>
        <end position="945"/>
    </location>
</feature>
<feature type="region of interest" description="Disordered" evidence="1">
    <location>
        <begin position="793"/>
        <end position="835"/>
    </location>
</feature>
<sequence length="1472" mass="162018">MAAPYASGAIWKTFIQQSAIVVLETLLSQVQEVRDTENPAFEIPTIKVFKDCFHPDQREQTSAMLGIDFSTVSDTPSSTSSSSIPPSQADFMVMTVLQYSILSLFAGQPEDADQRELVIEMLVKSLSPEEINGQLFGNDNNALHLAAFLCMESTLHVLIAYGGNPLVPNGRGLSAFDILFEVTPAGLAPPNSIRSHRASYPSCSFKENVEPATTTLTRVAFLATDMSTRPSEGPHPAFQHFSSTTAVPPAHDHILYNEGQDEDEIEYNRATPVRSTAECEVVSDNNSLELNLDDGPQVFQQTDHCDEDSLDDSLSSRDALGRSLDCDNKGAFADGYEHDDLDSYSRSNTAHLVEKDAQDMDPYYFHRNELEHPFLQDQLELYEFERRETQLHEDLTCFLRIRPDRPHLTASGARLVSILKNRQAWRPEQLSIEHAQSFEAYENYTERLQIQRKPDVSHEDNSCHQPAHEKSVQWNNIKQIREYQRHMNCQLEMDGWDGSLVSEPYDEPVEDSFVPTASPYDIVRPVTPVRPRSHTLSMGFNISSLNLSGDMGRASSPLPHNYSRPLPEIPQSTKPSFFGYRKGTPPPSSFLSKAKSTLAITASSFTSQDGEQAKSTSSRPFSKRLSASSLPWNSKRPGSPFARISFSSSDIELQSSSVASSSEGGLAESTFVLGQRDSTEVAPPLAMDSSQWVPRMLRNLTSPPNSLSKARSRGSLDSSQTIPRTQTVQEMLLQAAPFSISSDMSLHGERPTIVDYDTIFPGSVSSLSVTSTTVATPKMLTQLRSALKERFSTPYPPHRTPSPTPTHCVSTPPSTSPTPLTRSLSEPSSSDTSTSLFCGLSEFPAHEFPRDQHNNNFRVMTDAGVAVDEAHEGNKALTSLHQRRPSATTISSDQVDNIRAHIPRVTSPLAKVSYSRSTNRSPQLYPPTAQDSGSNSDEADNETAEDVQNGLSALGARTASPLPQEHSQSAFQSTYRRLSLAGVANQLLSNIDSTAPTPPMPTTDIKEDPNLPALPERPPSRFDSSSSSSSLLSPWSNAQTKNTEGATTAVFSHHCIPNETSVAKQANWTKRKEVVLVHPPRKSSLPSGPLSAVALPLEQDQELASAVEEVAIEEFPVCGVDNRPETEFVEVLDASVLLDTGSVPVTPVSPLAAVFPLQTMGSRTKHYQNMVVKPTELAARAKPQYVLPELVFTADGPEKMEYIHGVTHTASPILVTDPQGDSKSSFMGAALVNIQGISHGLEVQKYNLRQSTVVERFSDVDQPSLASSLPETSSLQPIYQERYASLWMDVGEFESRPRRLTLSNCDSPSTIQTGVLYMRFKKVCNFSLPLPGENTMVSIRIDTGYEKVDTDYVPLEDIDMIINQEFCLPVCPGLAITITLHLMQAPHLLPRYHQQHILPPIAAYTLPSQVSASAPFTPATTSPTAGETSHAHIRKRIQFDREKVAPVVPIQQALSAIFPIVVGLWDRQFWHL</sequence>
<feature type="region of interest" description="Disordered" evidence="1">
    <location>
        <begin position="990"/>
        <end position="1040"/>
    </location>
</feature>
<feature type="compositionally biased region" description="Low complexity" evidence="1">
    <location>
        <begin position="805"/>
        <end position="835"/>
    </location>
</feature>
<evidence type="ECO:0000313" key="2">
    <source>
        <dbReference type="EMBL" id="KAF9541916.1"/>
    </source>
</evidence>
<feature type="compositionally biased region" description="Pro residues" evidence="1">
    <location>
        <begin position="794"/>
        <end position="804"/>
    </location>
</feature>
<feature type="compositionally biased region" description="Polar residues" evidence="1">
    <location>
        <begin position="876"/>
        <end position="895"/>
    </location>
</feature>
<evidence type="ECO:0000313" key="3">
    <source>
        <dbReference type="Proteomes" id="UP000723463"/>
    </source>
</evidence>
<name>A0A9P6F416_9FUNG</name>
<feature type="compositionally biased region" description="Low complexity" evidence="1">
    <location>
        <begin position="1024"/>
        <end position="1033"/>
    </location>
</feature>
<evidence type="ECO:0000256" key="1">
    <source>
        <dbReference type="SAM" id="MobiDB-lite"/>
    </source>
</evidence>
<keyword evidence="3" id="KW-1185">Reference proteome</keyword>
<feature type="compositionally biased region" description="Polar residues" evidence="1">
    <location>
        <begin position="605"/>
        <end position="632"/>
    </location>
</feature>
<proteinExistence type="predicted"/>
<organism evidence="2 3">
    <name type="scientific">Mortierella hygrophila</name>
    <dbReference type="NCBI Taxonomy" id="979708"/>
    <lineage>
        <taxon>Eukaryota</taxon>
        <taxon>Fungi</taxon>
        <taxon>Fungi incertae sedis</taxon>
        <taxon>Mucoromycota</taxon>
        <taxon>Mortierellomycotina</taxon>
        <taxon>Mortierellomycetes</taxon>
        <taxon>Mortierellales</taxon>
        <taxon>Mortierellaceae</taxon>
        <taxon>Mortierella</taxon>
    </lineage>
</organism>
<gene>
    <name evidence="2" type="ORF">EC957_002546</name>
</gene>
<accession>A0A9P6F416</accession>
<reference evidence="2" key="1">
    <citation type="journal article" date="2020" name="Fungal Divers.">
        <title>Resolving the Mortierellaceae phylogeny through synthesis of multi-gene phylogenetics and phylogenomics.</title>
        <authorList>
            <person name="Vandepol N."/>
            <person name="Liber J."/>
            <person name="Desiro A."/>
            <person name="Na H."/>
            <person name="Kennedy M."/>
            <person name="Barry K."/>
            <person name="Grigoriev I.V."/>
            <person name="Miller A.N."/>
            <person name="O'Donnell K."/>
            <person name="Stajich J.E."/>
            <person name="Bonito G."/>
        </authorList>
    </citation>
    <scope>NUCLEOTIDE SEQUENCE</scope>
    <source>
        <strain evidence="2">NRRL 2591</strain>
    </source>
</reference>
<dbReference type="Proteomes" id="UP000723463">
    <property type="component" value="Unassembled WGS sequence"/>
</dbReference>
<comment type="caution">
    <text evidence="2">The sequence shown here is derived from an EMBL/GenBank/DDBJ whole genome shotgun (WGS) entry which is preliminary data.</text>
</comment>
<feature type="region of interest" description="Disordered" evidence="1">
    <location>
        <begin position="555"/>
        <end position="581"/>
    </location>
</feature>
<protein>
    <submittedName>
        <fullName evidence="2">Uncharacterized protein</fullName>
    </submittedName>
</protein>